<dbReference type="SUPFAM" id="SSF52540">
    <property type="entry name" value="P-loop containing nucleoside triphosphate hydrolases"/>
    <property type="match status" value="1"/>
</dbReference>
<evidence type="ECO:0000313" key="2">
    <source>
        <dbReference type="Proteomes" id="UP000736787"/>
    </source>
</evidence>
<dbReference type="EMBL" id="RCMK01000223">
    <property type="protein sequence ID" value="KAG2942821.1"/>
    <property type="molecule type" value="Genomic_DNA"/>
</dbReference>
<organism evidence="1 2">
    <name type="scientific">Phytophthora cactorum</name>
    <dbReference type="NCBI Taxonomy" id="29920"/>
    <lineage>
        <taxon>Eukaryota</taxon>
        <taxon>Sar</taxon>
        <taxon>Stramenopiles</taxon>
        <taxon>Oomycota</taxon>
        <taxon>Peronosporomycetes</taxon>
        <taxon>Peronosporales</taxon>
        <taxon>Peronosporaceae</taxon>
        <taxon>Phytophthora</taxon>
    </lineage>
</organism>
<dbReference type="Gene3D" id="3.40.50.300">
    <property type="entry name" value="P-loop containing nucleotide triphosphate hydrolases"/>
    <property type="match status" value="1"/>
</dbReference>
<reference evidence="1" key="1">
    <citation type="submission" date="2018-10" db="EMBL/GenBank/DDBJ databases">
        <title>Effector identification in a new, highly contiguous assembly of the strawberry crown rot pathogen Phytophthora cactorum.</title>
        <authorList>
            <person name="Armitage A.D."/>
            <person name="Nellist C.F."/>
            <person name="Bates H."/>
            <person name="Vickerstaff R.J."/>
            <person name="Harrison R.J."/>
        </authorList>
    </citation>
    <scope>NUCLEOTIDE SEQUENCE</scope>
    <source>
        <strain evidence="1">4040</strain>
    </source>
</reference>
<evidence type="ECO:0000313" key="1">
    <source>
        <dbReference type="EMBL" id="KAG2942821.1"/>
    </source>
</evidence>
<name>A0A8T1DTE0_9STRA</name>
<comment type="caution">
    <text evidence="1">The sequence shown here is derived from an EMBL/GenBank/DDBJ whole genome shotgun (WGS) entry which is preliminary data.</text>
</comment>
<protein>
    <recommendedName>
        <fullName evidence="3">P-loop containing nucleoside triphosphate hydrolase</fullName>
    </recommendedName>
</protein>
<dbReference type="VEuPathDB" id="FungiDB:PC110_g17732"/>
<proteinExistence type="predicted"/>
<dbReference type="Proteomes" id="UP000736787">
    <property type="component" value="Unassembled WGS sequence"/>
</dbReference>
<accession>A0A8T1DTE0</accession>
<dbReference type="PANTHER" id="PTHR47679:SF2">
    <property type="entry name" value="C-TERMINAL OF ROC (COR) DOMAIN-CONTAINING PROTEIN"/>
    <property type="match status" value="1"/>
</dbReference>
<dbReference type="InterPro" id="IPR027417">
    <property type="entry name" value="P-loop_NTPase"/>
</dbReference>
<sequence>MLIPSEVIKGGEAAVTTYLKALNETAAAQLTKRCKICVVGPSTWGKTTLVKSLSEAAPSLVDEEDRTIGIDLFSLTFPPEDKVSIEADRVHDGNSRYDVIFWDFAGQEIYQTTHAMFFSNRTLYLVCIHLQVYAEKLRNGNTFKPDAHFKLIGTKSDLVPEASQVNRDVGIDLSSRLTTFIEDPGRSEDKYSFEEARVSIRETIRAKPRLTFDMPTTYTQVLEEIVKLRREAKTSPTHKERLEAVIVSVNTLVFTLRQKLRDLKSAEDCQEILRTLHELGEVMWYEEEDVEFGDLIILDPTVMLDIVRDVVNYEYEGKDGEHYNILRQSGTLQHTLLMTSPLWSALQENGINMVLKFKQLLMRFKLVYPASYRMSFDSDLIVPAYWKPRLKALRMPLSKQKSVLRRHFVDGREAAKWKYSIPVGISEAIFVNFVVRSYRSDVVRLVNENYFECFVPGEFGAAIYFITDDASKFDDITIEVAAGTRGLVWAEMQYFVIAMEQVLHDYPGLDSTKGSSVKRCIVDANEKDYEVNYLIDNTGREQDLRGNTAWCQDLKILQLLQEGSEKRLFPAVWTISYPENSSTIELSFTQFVANNAAFIQSGISILSIAALTIPFAIVNAAVMQALEASSGMVKDTSTAKDILDRAHLLPGENKSSKDMAMPLEARMDFLRELLMLYDPNFKDSAVSEASNLRRATRDGHYVWVHESERRKLDGYLTPCADISLGVSDVEKFHKSGRTNLRKKVYCVWEIIFRPDTQACENGQTEKVLWKSDAGPLWTSSAVKLDTVDTVEMLGKCTLKVWVYQARHLTACFRKDKEIGQGEKVLQGYDHINESRSFTIKIPISATRTTATASPPLSVICQIDIEYPSSKNP</sequence>
<evidence type="ECO:0008006" key="3">
    <source>
        <dbReference type="Google" id="ProtNLM"/>
    </source>
</evidence>
<dbReference type="Pfam" id="PF08477">
    <property type="entry name" value="Roc"/>
    <property type="match status" value="1"/>
</dbReference>
<dbReference type="AlphaFoldDB" id="A0A8T1DTE0"/>
<gene>
    <name evidence="1" type="ORF">PC117_g9636</name>
</gene>
<dbReference type="PANTHER" id="PTHR47679">
    <property type="entry name" value="PROTEIN TORNADO 1"/>
    <property type="match status" value="1"/>
</dbReference>